<accession>A0ABT8JJ88</accession>
<protein>
    <submittedName>
        <fullName evidence="1">Uncharacterized protein</fullName>
    </submittedName>
</protein>
<comment type="caution">
    <text evidence="1">The sequence shown here is derived from an EMBL/GenBank/DDBJ whole genome shotgun (WGS) entry which is preliminary data.</text>
</comment>
<evidence type="ECO:0000313" key="1">
    <source>
        <dbReference type="EMBL" id="MDN4605199.1"/>
    </source>
</evidence>
<gene>
    <name evidence="1" type="ORF">P5G61_28510</name>
</gene>
<evidence type="ECO:0000313" key="2">
    <source>
        <dbReference type="Proteomes" id="UP001174205"/>
    </source>
</evidence>
<keyword evidence="2" id="KW-1185">Reference proteome</keyword>
<proteinExistence type="predicted"/>
<reference evidence="1" key="1">
    <citation type="submission" date="2023-03" db="EMBL/GenBank/DDBJ databases">
        <title>MT1 and MT2 Draft Genomes of Novel Species.</title>
        <authorList>
            <person name="Venkateswaran K."/>
        </authorList>
    </citation>
    <scope>NUCLEOTIDE SEQUENCE</scope>
    <source>
        <strain evidence="1">F6_3S_P_1C</strain>
    </source>
</reference>
<dbReference type="EMBL" id="JAROCD010000019">
    <property type="protein sequence ID" value="MDN4605199.1"/>
    <property type="molecule type" value="Genomic_DNA"/>
</dbReference>
<organism evidence="1 2">
    <name type="scientific">Paenibacillus vandeheii</name>
    <dbReference type="NCBI Taxonomy" id="3035917"/>
    <lineage>
        <taxon>Bacteria</taxon>
        <taxon>Bacillati</taxon>
        <taxon>Bacillota</taxon>
        <taxon>Bacilli</taxon>
        <taxon>Bacillales</taxon>
        <taxon>Paenibacillaceae</taxon>
        <taxon>Paenibacillus</taxon>
    </lineage>
</organism>
<dbReference type="RefSeq" id="WP_301249624.1">
    <property type="nucleotide sequence ID" value="NZ_JAROCD010000019.1"/>
</dbReference>
<sequence>MPKRSMGISLDTDMPLMITGQNQLTVDELIHWSDHSRDYGPKQRIGEQVQNVIVLVDWHNNGVKRGIPPVGYDGMRAKAA</sequence>
<dbReference type="Proteomes" id="UP001174205">
    <property type="component" value="Unassembled WGS sequence"/>
</dbReference>
<name>A0ABT8JJ88_9BACL</name>